<dbReference type="Proteomes" id="UP000234456">
    <property type="component" value="Unassembled WGS sequence"/>
</dbReference>
<keyword evidence="2 5" id="KW-0808">Transferase</keyword>
<dbReference type="EMBL" id="PKQE01000004">
    <property type="protein sequence ID" value="PLC41126.1"/>
    <property type="molecule type" value="Genomic_DNA"/>
</dbReference>
<reference evidence="5 6" key="1">
    <citation type="submission" date="2017-12" db="EMBL/GenBank/DDBJ databases">
        <title>Draft genome sequence of Ralstonia pickettii 52.</title>
        <authorList>
            <person name="Zheng B."/>
        </authorList>
    </citation>
    <scope>NUCLEOTIDE SEQUENCE [LARGE SCALE GENOMIC DNA]</scope>
    <source>
        <strain evidence="5 6">52</strain>
    </source>
</reference>
<dbReference type="SUPFAM" id="SSF52777">
    <property type="entry name" value="CoA-dependent acyltransferases"/>
    <property type="match status" value="1"/>
</dbReference>
<dbReference type="OrthoDB" id="9805770at2"/>
<evidence type="ECO:0000256" key="2">
    <source>
        <dbReference type="ARBA" id="ARBA00022679"/>
    </source>
</evidence>
<sequence length="236" mass="25257">MNQAVAFVPDAGERRVVPLAGMRGAIARTMSAAWQVPRVAQSIEVEATRLEAAVQALQQQVGPQCKVTLTAFVLRALALTLREHPRLNARALEKEIELMPDVNIGLAVSLDEGLMVPVLRNVHTQSVADIAAESRRLAAGARAGTLSAGSYQHGTFTVTNLGMTGIDSFTPIINVPQVAILGVTRVAKRAVVKGDSIVIAPMMGLHLIFDHRAVDGYPAARFLTDLKVRLETVEGL</sequence>
<evidence type="ECO:0000313" key="6">
    <source>
        <dbReference type="Proteomes" id="UP000234456"/>
    </source>
</evidence>
<dbReference type="PANTHER" id="PTHR43178">
    <property type="entry name" value="DIHYDROLIPOAMIDE ACETYLTRANSFERASE COMPONENT OF PYRUVATE DEHYDROGENASE COMPLEX"/>
    <property type="match status" value="1"/>
</dbReference>
<dbReference type="Pfam" id="PF00198">
    <property type="entry name" value="2-oxoacid_dh"/>
    <property type="match status" value="1"/>
</dbReference>
<dbReference type="GO" id="GO:0031405">
    <property type="term" value="F:lipoic acid binding"/>
    <property type="evidence" value="ECO:0007669"/>
    <property type="project" value="TreeGrafter"/>
</dbReference>
<feature type="domain" description="2-oxoacid dehydrogenase acyltransferase catalytic" evidence="4">
    <location>
        <begin position="13"/>
        <end position="234"/>
    </location>
</feature>
<evidence type="ECO:0000256" key="3">
    <source>
        <dbReference type="ARBA" id="ARBA00023315"/>
    </source>
</evidence>
<dbReference type="AlphaFoldDB" id="A0A2N4TN55"/>
<dbReference type="GO" id="GO:0016407">
    <property type="term" value="F:acetyltransferase activity"/>
    <property type="evidence" value="ECO:0007669"/>
    <property type="project" value="TreeGrafter"/>
</dbReference>
<dbReference type="InterPro" id="IPR023213">
    <property type="entry name" value="CAT-like_dom_sf"/>
</dbReference>
<gene>
    <name evidence="5" type="ORF">C0Q88_16065</name>
</gene>
<organism evidence="5 6">
    <name type="scientific">Ralstonia pickettii</name>
    <name type="common">Burkholderia pickettii</name>
    <dbReference type="NCBI Taxonomy" id="329"/>
    <lineage>
        <taxon>Bacteria</taxon>
        <taxon>Pseudomonadati</taxon>
        <taxon>Pseudomonadota</taxon>
        <taxon>Betaproteobacteria</taxon>
        <taxon>Burkholderiales</taxon>
        <taxon>Burkholderiaceae</taxon>
        <taxon>Ralstonia</taxon>
    </lineage>
</organism>
<accession>A0A2N4TN55</accession>
<dbReference type="GO" id="GO:0005737">
    <property type="term" value="C:cytoplasm"/>
    <property type="evidence" value="ECO:0007669"/>
    <property type="project" value="TreeGrafter"/>
</dbReference>
<evidence type="ECO:0000259" key="4">
    <source>
        <dbReference type="Pfam" id="PF00198"/>
    </source>
</evidence>
<comment type="caution">
    <text evidence="5">The sequence shown here is derived from an EMBL/GenBank/DDBJ whole genome shotgun (WGS) entry which is preliminary data.</text>
</comment>
<dbReference type="RefSeq" id="WP_102066445.1">
    <property type="nucleotide sequence ID" value="NZ_PKQE01000004.1"/>
</dbReference>
<keyword evidence="3" id="KW-0012">Acyltransferase</keyword>
<protein>
    <submittedName>
        <fullName evidence="5">Dihydrolipoyllysine acetyltransferase</fullName>
    </submittedName>
</protein>
<proteinExistence type="predicted"/>
<dbReference type="InterPro" id="IPR050743">
    <property type="entry name" value="2-oxoacid_DH_E2_comp"/>
</dbReference>
<comment type="cofactor">
    <cofactor evidence="1">
        <name>(R)-lipoate</name>
        <dbReference type="ChEBI" id="CHEBI:83088"/>
    </cofactor>
</comment>
<name>A0A2N4TN55_RALPI</name>
<dbReference type="InterPro" id="IPR001078">
    <property type="entry name" value="2-oxoacid_DH_actylTfrase"/>
</dbReference>
<dbReference type="PANTHER" id="PTHR43178:SF5">
    <property type="entry name" value="LIPOAMIDE ACYLTRANSFERASE COMPONENT OF BRANCHED-CHAIN ALPHA-KETO ACID DEHYDROGENASE COMPLEX, MITOCHONDRIAL"/>
    <property type="match status" value="1"/>
</dbReference>
<evidence type="ECO:0000313" key="5">
    <source>
        <dbReference type="EMBL" id="PLC41126.1"/>
    </source>
</evidence>
<dbReference type="Gene3D" id="3.30.559.10">
    <property type="entry name" value="Chloramphenicol acetyltransferase-like domain"/>
    <property type="match status" value="1"/>
</dbReference>
<evidence type="ECO:0000256" key="1">
    <source>
        <dbReference type="ARBA" id="ARBA00001938"/>
    </source>
</evidence>